<keyword evidence="7" id="KW-1185">Reference proteome</keyword>
<dbReference type="PANTHER" id="PTHR47178">
    <property type="entry name" value="MONOOXYGENASE, FAD-BINDING"/>
    <property type="match status" value="1"/>
</dbReference>
<name>A0A7W7RUR0_9ACTN</name>
<evidence type="ECO:0000256" key="1">
    <source>
        <dbReference type="ARBA" id="ARBA00022630"/>
    </source>
</evidence>
<protein>
    <submittedName>
        <fullName evidence="6">2-polyprenyl-6-methoxyphenol hydroxylase-like FAD-dependent oxidoreductase</fullName>
    </submittedName>
</protein>
<keyword evidence="2" id="KW-0274">FAD</keyword>
<proteinExistence type="predicted"/>
<dbReference type="AlphaFoldDB" id="A0A7W7RUR0"/>
<dbReference type="RefSeq" id="WP_184754496.1">
    <property type="nucleotide sequence ID" value="NZ_BAABEK010000022.1"/>
</dbReference>
<dbReference type="Gene3D" id="3.50.50.60">
    <property type="entry name" value="FAD/NAD(P)-binding domain"/>
    <property type="match status" value="1"/>
</dbReference>
<evidence type="ECO:0000256" key="3">
    <source>
        <dbReference type="ARBA" id="ARBA00023002"/>
    </source>
</evidence>
<keyword evidence="3" id="KW-0560">Oxidoreductase</keyword>
<sequence>MIHVIVAGGGIGGLCLAQGLRRSGVSVTVYERDNTPDARLQGYRLNIEPVGSAALHECLPAELWETLMLTGGDPGPGMGVLDEHLNELMLERGAQAADPADSTHSLSRATLRAVLLTGLDVRFGKELVRYERTAAGKVVAHFADGDTAIGDVLVGADGVRSRVRRQLLPHAETAAAPGVGIGGRLPLTEETERWLDPRLATRKNLVLPVRDFLFTAVFRRRNKPHEAEARIAGLGLDPELLTRGAADQDYVMWAFVAHRRHYAGEPRAFVEQRIADWHPVLRRLVRESEAVERFDFTAMAKVRPWPSTNVTLLGDAIHAMPPVGGMGGNAALHDARLLCRALTDVDQGRAELVPAIAAYESEMLKAGFAAVSESMRYLWLAILPSRSVRAIARCFFRLCGLVPPLRRAVFQDE</sequence>
<feature type="domain" description="FAD-binding" evidence="5">
    <location>
        <begin position="283"/>
        <end position="371"/>
    </location>
</feature>
<comment type="caution">
    <text evidence="6">The sequence shown here is derived from an EMBL/GenBank/DDBJ whole genome shotgun (WGS) entry which is preliminary data.</text>
</comment>
<dbReference type="InterPro" id="IPR036188">
    <property type="entry name" value="FAD/NAD-bd_sf"/>
</dbReference>
<dbReference type="EMBL" id="JACHJU010000001">
    <property type="protein sequence ID" value="MBB4938287.1"/>
    <property type="molecule type" value="Genomic_DNA"/>
</dbReference>
<dbReference type="Pfam" id="PF01494">
    <property type="entry name" value="FAD_binding_3"/>
    <property type="match status" value="1"/>
</dbReference>
<keyword evidence="1" id="KW-0285">Flavoprotein</keyword>
<gene>
    <name evidence="6" type="ORF">FHR32_002592</name>
</gene>
<reference evidence="6 7" key="1">
    <citation type="submission" date="2020-08" db="EMBL/GenBank/DDBJ databases">
        <title>Sequencing the genomes of 1000 actinobacteria strains.</title>
        <authorList>
            <person name="Klenk H.-P."/>
        </authorList>
    </citation>
    <scope>NUCLEOTIDE SEQUENCE [LARGE SCALE GENOMIC DNA]</scope>
    <source>
        <strain evidence="6 7">DSM 43023</strain>
    </source>
</reference>
<organism evidence="6 7">
    <name type="scientific">Streptosporangium album</name>
    <dbReference type="NCBI Taxonomy" id="47479"/>
    <lineage>
        <taxon>Bacteria</taxon>
        <taxon>Bacillati</taxon>
        <taxon>Actinomycetota</taxon>
        <taxon>Actinomycetes</taxon>
        <taxon>Streptosporangiales</taxon>
        <taxon>Streptosporangiaceae</taxon>
        <taxon>Streptosporangium</taxon>
    </lineage>
</organism>
<evidence type="ECO:0000313" key="7">
    <source>
        <dbReference type="Proteomes" id="UP000534286"/>
    </source>
</evidence>
<dbReference type="InterPro" id="IPR002938">
    <property type="entry name" value="FAD-bd"/>
</dbReference>
<evidence type="ECO:0000256" key="2">
    <source>
        <dbReference type="ARBA" id="ARBA00022827"/>
    </source>
</evidence>
<dbReference type="PRINTS" id="PR00420">
    <property type="entry name" value="RNGMNOXGNASE"/>
</dbReference>
<accession>A0A7W7RUR0</accession>
<evidence type="ECO:0000259" key="5">
    <source>
        <dbReference type="Pfam" id="PF01494"/>
    </source>
</evidence>
<dbReference type="SUPFAM" id="SSF51905">
    <property type="entry name" value="FAD/NAD(P)-binding domain"/>
    <property type="match status" value="1"/>
</dbReference>
<dbReference type="PANTHER" id="PTHR47178:SF6">
    <property type="entry name" value="FAD-BINDING DOMAIN-CONTAINING PROTEIN"/>
    <property type="match status" value="1"/>
</dbReference>
<evidence type="ECO:0000313" key="6">
    <source>
        <dbReference type="EMBL" id="MBB4938287.1"/>
    </source>
</evidence>
<evidence type="ECO:0000256" key="4">
    <source>
        <dbReference type="ARBA" id="ARBA00023033"/>
    </source>
</evidence>
<dbReference type="GO" id="GO:0004497">
    <property type="term" value="F:monooxygenase activity"/>
    <property type="evidence" value="ECO:0007669"/>
    <property type="project" value="UniProtKB-KW"/>
</dbReference>
<dbReference type="GO" id="GO:0071949">
    <property type="term" value="F:FAD binding"/>
    <property type="evidence" value="ECO:0007669"/>
    <property type="project" value="InterPro"/>
</dbReference>
<dbReference type="Proteomes" id="UP000534286">
    <property type="component" value="Unassembled WGS sequence"/>
</dbReference>
<dbReference type="Pfam" id="PF13450">
    <property type="entry name" value="NAD_binding_8"/>
    <property type="match status" value="1"/>
</dbReference>
<keyword evidence="4" id="KW-0503">Monooxygenase</keyword>